<feature type="domain" description="Copper amine oxidase-like N-terminal" evidence="1">
    <location>
        <begin position="43"/>
        <end position="149"/>
    </location>
</feature>
<dbReference type="KEGG" id="palb:EJC50_17075"/>
<accession>A0A3Q8X731</accession>
<proteinExistence type="predicted"/>
<sequence length="757" mass="82665">MLRMRQARYALTALLLIASLVFQLPIIASANSEPEQAAIKVTMNGKSFTPKSAPYMDGSNIYLPLRDMGELLGTTVSWAAATKSVTMYYPNLSIKLNFGASTATVNGQEMTLNAPLQLVDGRIYVPLRFLSEATGAKVDWDAAANTVRITRSEEFFKEYPWSMMWLNRKTGEIYMTKDEQTPVTLLGKLDASLQGTITINNSGTTMSDFVLTIVDKAGVQTTAYQLLVHAKKIVAQQKAVYTGRYESNASYTQVLISNAWQSRYLLTDGRKVTVYDQNAKLIDSYDLPALFGKDDMYVLQSIGVDYVIARPSSTGLLTLLDKKDKSVVVLADKLLTGDELKYAHMNKTPYLGDTLSFAADMGHGQMDFFYTNPLEGNKQSYRLTYWRPSYEKEREQLPKSKPLKELAAGCSPQTVNSVYVQQGDLVYLPIMGANPDDHELINKACSLLKKFVSKGVLTTVRTTVKDTFFHGMDIEFSDGVSYIEVSEDEGPGLRIVQGDGKMLVLQDSESYKLINELSVEPPPLVVNPNPAHFGDKLHIAGVNGDSQKESSVSLYWVPIQTSYNSTDPDPSLIIYKSTAKFGHFSDDFVMPAYGTAVDGTLKPITLGKGYIRISGSIFGNGSNLRADIELKPATSVFLSVNGVPVADAASKPLTEQGRVYIPVRAVAKLSGQPVIWDARTSSVLVRTNASAVASYKGGASLWIDGKIAAELAPIIRGGTAYVPIRAVTAAFGLPVVWDSKSRGVNLTVKTAASLVKG</sequence>
<name>A0A3Q8X731_9BACL</name>
<dbReference type="InterPro" id="IPR012854">
    <property type="entry name" value="Cu_amine_oxidase-like_N"/>
</dbReference>
<evidence type="ECO:0000259" key="1">
    <source>
        <dbReference type="Pfam" id="PF07833"/>
    </source>
</evidence>
<dbReference type="Proteomes" id="UP000272528">
    <property type="component" value="Chromosome"/>
</dbReference>
<keyword evidence="3" id="KW-1185">Reference proteome</keyword>
<evidence type="ECO:0000313" key="3">
    <source>
        <dbReference type="Proteomes" id="UP000272528"/>
    </source>
</evidence>
<dbReference type="AlphaFoldDB" id="A0A3Q8X731"/>
<evidence type="ECO:0000313" key="2">
    <source>
        <dbReference type="EMBL" id="AZN41192.1"/>
    </source>
</evidence>
<gene>
    <name evidence="2" type="ORF">EJC50_17075</name>
</gene>
<dbReference type="OrthoDB" id="2578443at2"/>
<dbReference type="EMBL" id="CP034437">
    <property type="protein sequence ID" value="AZN41192.1"/>
    <property type="molecule type" value="Genomic_DNA"/>
</dbReference>
<protein>
    <submittedName>
        <fullName evidence="2">Copper amine oxidase N-terminal domain-containing protein</fullName>
    </submittedName>
</protein>
<dbReference type="SUPFAM" id="SSF55383">
    <property type="entry name" value="Copper amine oxidase, domain N"/>
    <property type="match status" value="2"/>
</dbReference>
<organism evidence="2 3">
    <name type="scientific">Paenibacillus albus</name>
    <dbReference type="NCBI Taxonomy" id="2495582"/>
    <lineage>
        <taxon>Bacteria</taxon>
        <taxon>Bacillati</taxon>
        <taxon>Bacillota</taxon>
        <taxon>Bacilli</taxon>
        <taxon>Bacillales</taxon>
        <taxon>Paenibacillaceae</taxon>
        <taxon>Paenibacillus</taxon>
    </lineage>
</organism>
<feature type="domain" description="Copper amine oxidase-like N-terminal" evidence="1">
    <location>
        <begin position="640"/>
        <end position="744"/>
    </location>
</feature>
<dbReference type="InterPro" id="IPR036582">
    <property type="entry name" value="Mao_N_sf"/>
</dbReference>
<dbReference type="Gene3D" id="3.30.457.10">
    <property type="entry name" value="Copper amine oxidase-like, N-terminal domain"/>
    <property type="match status" value="2"/>
</dbReference>
<dbReference type="Pfam" id="PF07833">
    <property type="entry name" value="Cu_amine_oxidN1"/>
    <property type="match status" value="2"/>
</dbReference>
<reference evidence="3" key="1">
    <citation type="submission" date="2018-12" db="EMBL/GenBank/DDBJ databases">
        <title>Genome sequence of Peanibacillus sp.</title>
        <authorList>
            <person name="Subramani G."/>
            <person name="Srinivasan S."/>
            <person name="Kim M.K."/>
        </authorList>
    </citation>
    <scope>NUCLEOTIDE SEQUENCE [LARGE SCALE GENOMIC DNA]</scope>
    <source>
        <strain evidence="3">18JY67-1</strain>
    </source>
</reference>